<dbReference type="Proteomes" id="UP001222770">
    <property type="component" value="Unassembled WGS sequence"/>
</dbReference>
<keyword evidence="1" id="KW-0472">Membrane</keyword>
<sequence length="142" mass="14985">MVVVQAGRPAPVLHPLQAALVAGIAPLFIGALLCDLAYGSTAEPQWSNFAAWLLAGGMVYAGFALLWALIDLVRLRTTRGRAGLLALALLALFVFGLVDCFVHARDAWAIMPDGPILSAVVAVLSLIALALSLSLLRRERVA</sequence>
<proteinExistence type="predicted"/>
<gene>
    <name evidence="3" type="ORF">POM99_11370</name>
</gene>
<evidence type="ECO:0000313" key="3">
    <source>
        <dbReference type="EMBL" id="MDF8333803.1"/>
    </source>
</evidence>
<comment type="caution">
    <text evidence="3">The sequence shown here is derived from an EMBL/GenBank/DDBJ whole genome shotgun (WGS) entry which is preliminary data.</text>
</comment>
<protein>
    <recommendedName>
        <fullName evidence="2">DUF2231 domain-containing protein</fullName>
    </recommendedName>
</protein>
<name>A0ABT6CJQ8_9SPHN</name>
<dbReference type="Pfam" id="PF09990">
    <property type="entry name" value="DUF2231"/>
    <property type="match status" value="1"/>
</dbReference>
<feature type="transmembrane region" description="Helical" evidence="1">
    <location>
        <begin position="116"/>
        <end position="136"/>
    </location>
</feature>
<keyword evidence="4" id="KW-1185">Reference proteome</keyword>
<feature type="transmembrane region" description="Helical" evidence="1">
    <location>
        <begin position="50"/>
        <end position="70"/>
    </location>
</feature>
<evidence type="ECO:0000313" key="4">
    <source>
        <dbReference type="Proteomes" id="UP001222770"/>
    </source>
</evidence>
<accession>A0ABT6CJQ8</accession>
<keyword evidence="1" id="KW-0812">Transmembrane</keyword>
<evidence type="ECO:0000256" key="1">
    <source>
        <dbReference type="SAM" id="Phobius"/>
    </source>
</evidence>
<keyword evidence="1" id="KW-1133">Transmembrane helix</keyword>
<evidence type="ECO:0000259" key="2">
    <source>
        <dbReference type="Pfam" id="PF09990"/>
    </source>
</evidence>
<feature type="transmembrane region" description="Helical" evidence="1">
    <location>
        <begin position="82"/>
        <end position="104"/>
    </location>
</feature>
<organism evidence="3 4">
    <name type="scientific">Novosphingobium cyanobacteriorum</name>
    <dbReference type="NCBI Taxonomy" id="3024215"/>
    <lineage>
        <taxon>Bacteria</taxon>
        <taxon>Pseudomonadati</taxon>
        <taxon>Pseudomonadota</taxon>
        <taxon>Alphaproteobacteria</taxon>
        <taxon>Sphingomonadales</taxon>
        <taxon>Sphingomonadaceae</taxon>
        <taxon>Novosphingobium</taxon>
    </lineage>
</organism>
<dbReference type="EMBL" id="JAROCY010000009">
    <property type="protein sequence ID" value="MDF8333803.1"/>
    <property type="molecule type" value="Genomic_DNA"/>
</dbReference>
<dbReference type="RefSeq" id="WP_277277849.1">
    <property type="nucleotide sequence ID" value="NZ_JAROCY010000009.1"/>
</dbReference>
<feature type="domain" description="DUF2231" evidence="2">
    <location>
        <begin position="14"/>
        <end position="127"/>
    </location>
</feature>
<reference evidence="3 4" key="1">
    <citation type="submission" date="2023-03" db="EMBL/GenBank/DDBJ databases">
        <title>Novosphingobium cyanobacteriorum sp. nov., isolated from a eutrophic reservoir during the Microcystis bloom period.</title>
        <authorList>
            <person name="Kang M."/>
            <person name="Le V."/>
            <person name="Ko S.-R."/>
            <person name="Lee S.-A."/>
            <person name="Ahn C.-Y."/>
        </authorList>
    </citation>
    <scope>NUCLEOTIDE SEQUENCE [LARGE SCALE GENOMIC DNA]</scope>
    <source>
        <strain evidence="3 4">HBC54</strain>
    </source>
</reference>
<feature type="transmembrane region" description="Helical" evidence="1">
    <location>
        <begin position="18"/>
        <end position="38"/>
    </location>
</feature>
<dbReference type="InterPro" id="IPR019251">
    <property type="entry name" value="DUF2231_TM"/>
</dbReference>